<evidence type="ECO:0000313" key="2">
    <source>
        <dbReference type="EMBL" id="CAK0814093.1"/>
    </source>
</evidence>
<organism evidence="2 3">
    <name type="scientific">Prorocentrum cordatum</name>
    <dbReference type="NCBI Taxonomy" id="2364126"/>
    <lineage>
        <taxon>Eukaryota</taxon>
        <taxon>Sar</taxon>
        <taxon>Alveolata</taxon>
        <taxon>Dinophyceae</taxon>
        <taxon>Prorocentrales</taxon>
        <taxon>Prorocentraceae</taxon>
        <taxon>Prorocentrum</taxon>
    </lineage>
</organism>
<dbReference type="SUPFAM" id="SSF56219">
    <property type="entry name" value="DNase I-like"/>
    <property type="match status" value="1"/>
</dbReference>
<dbReference type="Proteomes" id="UP001189429">
    <property type="component" value="Unassembled WGS sequence"/>
</dbReference>
<evidence type="ECO:0000256" key="1">
    <source>
        <dbReference type="SAM" id="MobiDB-lite"/>
    </source>
</evidence>
<dbReference type="EMBL" id="CAUYUJ010005557">
    <property type="protein sequence ID" value="CAK0814093.1"/>
    <property type="molecule type" value="Genomic_DNA"/>
</dbReference>
<proteinExistence type="predicted"/>
<feature type="region of interest" description="Disordered" evidence="1">
    <location>
        <begin position="324"/>
        <end position="376"/>
    </location>
</feature>
<comment type="caution">
    <text evidence="2">The sequence shown here is derived from an EMBL/GenBank/DDBJ whole genome shotgun (WGS) entry which is preliminary data.</text>
</comment>
<feature type="region of interest" description="Disordered" evidence="1">
    <location>
        <begin position="395"/>
        <end position="492"/>
    </location>
</feature>
<feature type="non-terminal residue" evidence="2">
    <location>
        <position position="869"/>
    </location>
</feature>
<evidence type="ECO:0008006" key="4">
    <source>
        <dbReference type="Google" id="ProtNLM"/>
    </source>
</evidence>
<dbReference type="Gene3D" id="3.60.10.10">
    <property type="entry name" value="Endonuclease/exonuclease/phosphatase"/>
    <property type="match status" value="1"/>
</dbReference>
<name>A0ABN9R5L3_9DINO</name>
<reference evidence="2" key="1">
    <citation type="submission" date="2023-10" db="EMBL/GenBank/DDBJ databases">
        <authorList>
            <person name="Chen Y."/>
            <person name="Shah S."/>
            <person name="Dougan E. K."/>
            <person name="Thang M."/>
            <person name="Chan C."/>
        </authorList>
    </citation>
    <scope>NUCLEOTIDE SEQUENCE [LARGE SCALE GENOMIC DNA]</scope>
</reference>
<feature type="compositionally biased region" description="Basic residues" evidence="1">
    <location>
        <begin position="364"/>
        <end position="373"/>
    </location>
</feature>
<accession>A0ABN9R5L3</accession>
<keyword evidence="3" id="KW-1185">Reference proteome</keyword>
<protein>
    <recommendedName>
        <fullName evidence="4">Endonuclease/exonuclease/phosphatase domain-containing protein</fullName>
    </recommendedName>
</protein>
<sequence length="869" mass="93309">MGRLLQKVEEAKAVPAVTVWATAATSRAFLEPLGQQVPEDDEEARNAARRCAETHQAATLAAKRAKVDDAEGPQRWLVSLQARLARPLLLLLPRPPVEAIIAPDTGHEDVAVLCGNITEWGPRVQGFLQSDRVKRFDGVACVELRRAETHSRSIIKAFRKDGWKATHSPGVSTGKDGVAGVELMVVRAPLQATTFDHWRDANGAAHCGYAPMILRATAGNIIAVALYLHPALGFGKRDRDTLVALGAFLALQKAPWIVLGDWNHEPHQLAQSGWVAKLGGAVIAPDVATTRDKELGRLLDYGLAKDGHQHFSLKAFLKAPGDALRAPARPPRRLPEMVVSGAGRPAQPPGDRARQGGSGPQYSKRPRQRHAALQRRAAALPAELGADFEDVQLGRWRGCSEGPPASGPTAVLPDPRQGPAGHDASPRPAPAPADGGGSLSAAQAGLDQFHDCLASPQDPPTQDTPHGFASQPTAPSPPQGQAPRDAPTAPFLAPLDTWLGATPCRHSDAQVHPDLFYHPFLDEREDQAHAHAEPYGRRVAQVKAAILRREGCDKANWAARQGRARGVGVAWSHAAASPGTAHLHHPEADAWATRSANLAAILALAASGKDYRQLLRRLDLHRSTLADIGKLPAAKRTDQLAVDQRRATVILDQPRQEQAAARQLALDLAGDAARRAFQHGRQAFAAWAAKATLGQLHRWTKDGDLERLEDPAEGTLADPVEVMLAKTTTWQWQKVWTAPADRTKAIPVALASFRVLAAQEALEPIAADCLNAATGKPGPRMACRKAQGVDRLSPLDVERFPDCAKEQFLAVLHQAGAHCMWPPQLNGTLGAVAGKLAGGDRVLGLLPMPVRIWARARSGVVDQWTQGLE</sequence>
<dbReference type="InterPro" id="IPR036691">
    <property type="entry name" value="Endo/exonu/phosph_ase_sf"/>
</dbReference>
<gene>
    <name evidence="2" type="ORF">PCOR1329_LOCUS17788</name>
</gene>
<evidence type="ECO:0000313" key="3">
    <source>
        <dbReference type="Proteomes" id="UP001189429"/>
    </source>
</evidence>